<accession>A0ABM8VXE7</accession>
<dbReference type="CDD" id="cd04088">
    <property type="entry name" value="EFG_mtEFG_II"/>
    <property type="match status" value="1"/>
</dbReference>
<evidence type="ECO:0000259" key="5">
    <source>
        <dbReference type="SMART" id="SM00889"/>
    </source>
</evidence>
<comment type="caution">
    <text evidence="6">The sequence shown here is derived from an EMBL/GenBank/DDBJ whole genome shotgun (WGS) entry which is preliminary data.</text>
</comment>
<dbReference type="EMBL" id="CAJVQB010000148">
    <property type="protein sequence ID" value="CAG8470752.1"/>
    <property type="molecule type" value="Genomic_DNA"/>
</dbReference>
<protein>
    <submittedName>
        <fullName evidence="6">17644_t:CDS:1</fullName>
    </submittedName>
</protein>
<dbReference type="Gene3D" id="3.30.230.10">
    <property type="match status" value="1"/>
</dbReference>
<proteinExistence type="predicted"/>
<dbReference type="Proteomes" id="UP000789901">
    <property type="component" value="Unassembled WGS sequence"/>
</dbReference>
<dbReference type="InterPro" id="IPR027417">
    <property type="entry name" value="P-loop_NTPase"/>
</dbReference>
<dbReference type="InterPro" id="IPR004161">
    <property type="entry name" value="EFTu-like_2"/>
</dbReference>
<keyword evidence="2" id="KW-0648">Protein biosynthesis</keyword>
<dbReference type="Gene3D" id="3.40.50.300">
    <property type="entry name" value="P-loop containing nucleotide triphosphate hydrolases"/>
    <property type="match status" value="1"/>
</dbReference>
<gene>
    <name evidence="6" type="ORF">GMARGA_LOCUS765</name>
</gene>
<dbReference type="SUPFAM" id="SSF50447">
    <property type="entry name" value="Translation proteins"/>
    <property type="match status" value="1"/>
</dbReference>
<evidence type="ECO:0000259" key="4">
    <source>
        <dbReference type="SMART" id="SM00838"/>
    </source>
</evidence>
<dbReference type="SMART" id="SM00889">
    <property type="entry name" value="EFG_IV"/>
    <property type="match status" value="1"/>
</dbReference>
<organism evidence="6 7">
    <name type="scientific">Gigaspora margarita</name>
    <dbReference type="NCBI Taxonomy" id="4874"/>
    <lineage>
        <taxon>Eukaryota</taxon>
        <taxon>Fungi</taxon>
        <taxon>Fungi incertae sedis</taxon>
        <taxon>Mucoromycota</taxon>
        <taxon>Glomeromycotina</taxon>
        <taxon>Glomeromycetes</taxon>
        <taxon>Diversisporales</taxon>
        <taxon>Gigasporaceae</taxon>
        <taxon>Gigaspora</taxon>
    </lineage>
</organism>
<dbReference type="SUPFAM" id="SSF54211">
    <property type="entry name" value="Ribosomal protein S5 domain 2-like"/>
    <property type="match status" value="1"/>
</dbReference>
<dbReference type="Pfam" id="PF03144">
    <property type="entry name" value="GTP_EFTU_D2"/>
    <property type="match status" value="1"/>
</dbReference>
<dbReference type="PANTHER" id="PTHR43261">
    <property type="entry name" value="TRANSLATION ELONGATION FACTOR G-RELATED"/>
    <property type="match status" value="1"/>
</dbReference>
<sequence length="628" mass="70993">MDKVGANFFATVNSIKEKLSASPLVCQLPIGAENNLQGVIDLVEKKAYYFRLGDVEENYQLGERQELLEKIIDYDEKLGEKYLNEEELTISEIKYLLRQATLSGDCYPVFCGSAFKNVGVKFLLDGIVDYLPSPQDIPEIFVSPYEKTKNPLEKVTEIKLEKNSKLPLALAFKVDFDKFGNQLTFLRGYSGTFFANSYVYNVNQQKKERISHLVRMHADKTEKIKQLEVGDIAVAFGLRKTVTGDTLGSEDNPLLLGNIEFDDPVISRAVEAKTNKDNDKLSEALKRLLIQDPGLKYEIDKKTGQILLLGRGELHLETSIERLREPEYKKQSGGHGNFARILVKFEPIKTEPKERGKKEFEFVNKIHGEAIPKEFAEYVKKGLEEATATGLLLGYKTVDFKATLLDGKTHSVDSSKEDFKQAALFAFRGDSEKEKAQRQSELGAILLEPIMELEVVIPENCYGKVEKLVSRKGIINKVERSETDLVIYAEAPLANLLDFNAELLEVTSGEGTFDMELSHYQKVPAVVNPDDPVVVLMARIEKNEAHLGHIVEKINELIEENMVRSSGARMQKLCLLCNRGAYGSQRVCGYCIEERRPRFSSGRFIFWCCFLVAPGFAYKARKEMEQKE</sequence>
<evidence type="ECO:0000256" key="2">
    <source>
        <dbReference type="ARBA" id="ARBA00022917"/>
    </source>
</evidence>
<dbReference type="InterPro" id="IPR035649">
    <property type="entry name" value="EFG_V"/>
</dbReference>
<feature type="domain" description="Elongation factor EFG" evidence="4">
    <location>
        <begin position="445"/>
        <end position="531"/>
    </location>
</feature>
<dbReference type="SUPFAM" id="SSF52540">
    <property type="entry name" value="P-loop containing nucleoside triphosphate hydrolases"/>
    <property type="match status" value="1"/>
</dbReference>
<dbReference type="Gene3D" id="2.40.30.10">
    <property type="entry name" value="Translation factors"/>
    <property type="match status" value="1"/>
</dbReference>
<dbReference type="InterPro" id="IPR009000">
    <property type="entry name" value="Transl_B-barrel_sf"/>
</dbReference>
<evidence type="ECO:0000256" key="1">
    <source>
        <dbReference type="ARBA" id="ARBA00022741"/>
    </source>
</evidence>
<evidence type="ECO:0000256" key="3">
    <source>
        <dbReference type="ARBA" id="ARBA00023134"/>
    </source>
</evidence>
<dbReference type="SUPFAM" id="SSF54980">
    <property type="entry name" value="EF-G C-terminal domain-like"/>
    <property type="match status" value="2"/>
</dbReference>
<keyword evidence="7" id="KW-1185">Reference proteome</keyword>
<reference evidence="6 7" key="1">
    <citation type="submission" date="2021-06" db="EMBL/GenBank/DDBJ databases">
        <authorList>
            <person name="Kallberg Y."/>
            <person name="Tangrot J."/>
            <person name="Rosling A."/>
        </authorList>
    </citation>
    <scope>NUCLEOTIDE SEQUENCE [LARGE SCALE GENOMIC DNA]</scope>
    <source>
        <strain evidence="6 7">120-4 pot B 10/14</strain>
    </source>
</reference>
<evidence type="ECO:0000313" key="6">
    <source>
        <dbReference type="EMBL" id="CAG8470752.1"/>
    </source>
</evidence>
<dbReference type="Pfam" id="PF03764">
    <property type="entry name" value="EFG_IV"/>
    <property type="match status" value="1"/>
</dbReference>
<dbReference type="InterPro" id="IPR014721">
    <property type="entry name" value="Ribsml_uS5_D2-typ_fold_subgr"/>
</dbReference>
<dbReference type="InterPro" id="IPR000640">
    <property type="entry name" value="EFG_V-like"/>
</dbReference>
<dbReference type="SMART" id="SM00838">
    <property type="entry name" value="EFG_C"/>
    <property type="match status" value="1"/>
</dbReference>
<evidence type="ECO:0000313" key="7">
    <source>
        <dbReference type="Proteomes" id="UP000789901"/>
    </source>
</evidence>
<dbReference type="Gene3D" id="3.30.70.870">
    <property type="entry name" value="Elongation Factor G (Translational Gtpase), domain 3"/>
    <property type="match status" value="1"/>
</dbReference>
<dbReference type="InterPro" id="IPR035647">
    <property type="entry name" value="EFG_III/V"/>
</dbReference>
<feature type="domain" description="Translation elongation factor EFG/EF2" evidence="5">
    <location>
        <begin position="312"/>
        <end position="435"/>
    </location>
</feature>
<name>A0ABM8VXE7_GIGMA</name>
<dbReference type="InterPro" id="IPR005517">
    <property type="entry name" value="Transl_elong_EFG/EF2_IV"/>
</dbReference>
<dbReference type="InterPro" id="IPR020568">
    <property type="entry name" value="Ribosomal_Su5_D2-typ_SF"/>
</dbReference>
<keyword evidence="1" id="KW-0547">Nucleotide-binding</keyword>
<dbReference type="Pfam" id="PF00679">
    <property type="entry name" value="EFG_C"/>
    <property type="match status" value="1"/>
</dbReference>
<keyword evidence="3" id="KW-0342">GTP-binding</keyword>
<dbReference type="CDD" id="cd03713">
    <property type="entry name" value="EFG_mtEFG_C"/>
    <property type="match status" value="1"/>
</dbReference>
<dbReference type="PANTHER" id="PTHR43261:SF1">
    <property type="entry name" value="RIBOSOME-RELEASING FACTOR 2, MITOCHONDRIAL"/>
    <property type="match status" value="1"/>
</dbReference>